<evidence type="ECO:0008006" key="3">
    <source>
        <dbReference type="Google" id="ProtNLM"/>
    </source>
</evidence>
<dbReference type="RefSeq" id="WP_085079647.1">
    <property type="nucleotide sequence ID" value="NZ_JACKRZ010000129.1"/>
</dbReference>
<gene>
    <name evidence="1" type="ORF">AWC19_14255</name>
</gene>
<dbReference type="OrthoDB" id="5297106at2"/>
<dbReference type="STRING" id="153971.AWC19_14255"/>
<reference evidence="1 2" key="1">
    <citation type="submission" date="2016-01" db="EMBL/GenBank/DDBJ databases">
        <title>The new phylogeny of the genus Mycobacterium.</title>
        <authorList>
            <person name="Tarcisio F."/>
            <person name="Conor M."/>
            <person name="Antonella G."/>
            <person name="Elisabetta G."/>
            <person name="Giulia F.S."/>
            <person name="Sara T."/>
            <person name="Anna F."/>
            <person name="Clotilde B."/>
            <person name="Roberto B."/>
            <person name="Veronica D.S."/>
            <person name="Fabio R."/>
            <person name="Monica P."/>
            <person name="Olivier J."/>
            <person name="Enrico T."/>
            <person name="Nicola S."/>
        </authorList>
    </citation>
    <scope>NUCLEOTIDE SEQUENCE [LARGE SCALE GENOMIC DNA]</scope>
    <source>
        <strain evidence="1 2">DSM 44572</strain>
    </source>
</reference>
<sequence>MKWSDEDQQYIGTCEEYPSLSYFADTADAAGDGISELAYIARDDIRAGRAGADEHLTQDVLNQVRGRSR</sequence>
<dbReference type="Proteomes" id="UP000193529">
    <property type="component" value="Unassembled WGS sequence"/>
</dbReference>
<evidence type="ECO:0000313" key="2">
    <source>
        <dbReference type="Proteomes" id="UP000193529"/>
    </source>
</evidence>
<dbReference type="EMBL" id="LQPJ01000121">
    <property type="protein sequence ID" value="ORW20922.1"/>
    <property type="molecule type" value="Genomic_DNA"/>
</dbReference>
<comment type="caution">
    <text evidence="1">The sequence shown here is derived from an EMBL/GenBank/DDBJ whole genome shotgun (WGS) entry which is preliminary data.</text>
</comment>
<proteinExistence type="predicted"/>
<evidence type="ECO:0000313" key="1">
    <source>
        <dbReference type="EMBL" id="ORW20922.1"/>
    </source>
</evidence>
<organism evidence="1 2">
    <name type="scientific">Mycobacterium palustre</name>
    <dbReference type="NCBI Taxonomy" id="153971"/>
    <lineage>
        <taxon>Bacteria</taxon>
        <taxon>Bacillati</taxon>
        <taxon>Actinomycetota</taxon>
        <taxon>Actinomycetes</taxon>
        <taxon>Mycobacteriales</taxon>
        <taxon>Mycobacteriaceae</taxon>
        <taxon>Mycobacterium</taxon>
        <taxon>Mycobacterium simiae complex</taxon>
    </lineage>
</organism>
<dbReference type="AlphaFoldDB" id="A0A1X1ZC62"/>
<accession>A0A1X1ZC62</accession>
<name>A0A1X1ZC62_9MYCO</name>
<keyword evidence="2" id="KW-1185">Reference proteome</keyword>
<protein>
    <recommendedName>
        <fullName evidence="3">Antitoxin HicB</fullName>
    </recommendedName>
</protein>